<dbReference type="OrthoDB" id="9813056at2"/>
<dbReference type="CDD" id="cd08422">
    <property type="entry name" value="PBP2_CrgA_like"/>
    <property type="match status" value="1"/>
</dbReference>
<gene>
    <name evidence="6" type="ORF">SAMN05444414_14116</name>
</gene>
<feature type="domain" description="HTH lysR-type" evidence="5">
    <location>
        <begin position="1"/>
        <end position="59"/>
    </location>
</feature>
<protein>
    <submittedName>
        <fullName evidence="6">Transcriptional regulator, LysR family</fullName>
    </submittedName>
</protein>
<organism evidence="6 7">
    <name type="scientific">Roseovarius marisflavi</name>
    <dbReference type="NCBI Taxonomy" id="1054996"/>
    <lineage>
        <taxon>Bacteria</taxon>
        <taxon>Pseudomonadati</taxon>
        <taxon>Pseudomonadota</taxon>
        <taxon>Alphaproteobacteria</taxon>
        <taxon>Rhodobacterales</taxon>
        <taxon>Roseobacteraceae</taxon>
        <taxon>Roseovarius</taxon>
    </lineage>
</organism>
<evidence type="ECO:0000256" key="2">
    <source>
        <dbReference type="ARBA" id="ARBA00023015"/>
    </source>
</evidence>
<dbReference type="InterPro" id="IPR005119">
    <property type="entry name" value="LysR_subst-bd"/>
</dbReference>
<evidence type="ECO:0000313" key="6">
    <source>
        <dbReference type="EMBL" id="SHL78902.1"/>
    </source>
</evidence>
<accession>A0A1M7DHE4</accession>
<evidence type="ECO:0000256" key="4">
    <source>
        <dbReference type="ARBA" id="ARBA00023163"/>
    </source>
</evidence>
<dbReference type="InterPro" id="IPR036388">
    <property type="entry name" value="WH-like_DNA-bd_sf"/>
</dbReference>
<dbReference type="AlphaFoldDB" id="A0A1M7DHE4"/>
<dbReference type="PANTHER" id="PTHR30537:SF5">
    <property type="entry name" value="HTH-TYPE TRANSCRIPTIONAL ACTIVATOR TTDR-RELATED"/>
    <property type="match status" value="1"/>
</dbReference>
<dbReference type="InterPro" id="IPR058163">
    <property type="entry name" value="LysR-type_TF_proteobact-type"/>
</dbReference>
<dbReference type="Pfam" id="PF03466">
    <property type="entry name" value="LysR_substrate"/>
    <property type="match status" value="1"/>
</dbReference>
<evidence type="ECO:0000259" key="5">
    <source>
        <dbReference type="PROSITE" id="PS50931"/>
    </source>
</evidence>
<dbReference type="InterPro" id="IPR036390">
    <property type="entry name" value="WH_DNA-bd_sf"/>
</dbReference>
<dbReference type="Gene3D" id="1.10.10.10">
    <property type="entry name" value="Winged helix-like DNA-binding domain superfamily/Winged helix DNA-binding domain"/>
    <property type="match status" value="1"/>
</dbReference>
<dbReference type="GO" id="GO:0003677">
    <property type="term" value="F:DNA binding"/>
    <property type="evidence" value="ECO:0007669"/>
    <property type="project" value="UniProtKB-KW"/>
</dbReference>
<proteinExistence type="inferred from homology"/>
<comment type="similarity">
    <text evidence="1">Belongs to the LysR transcriptional regulatory family.</text>
</comment>
<name>A0A1M7DHE4_9RHOB</name>
<keyword evidence="4" id="KW-0804">Transcription</keyword>
<dbReference type="SUPFAM" id="SSF53850">
    <property type="entry name" value="Periplasmic binding protein-like II"/>
    <property type="match status" value="1"/>
</dbReference>
<dbReference type="PANTHER" id="PTHR30537">
    <property type="entry name" value="HTH-TYPE TRANSCRIPTIONAL REGULATOR"/>
    <property type="match status" value="1"/>
</dbReference>
<dbReference type="SUPFAM" id="SSF46785">
    <property type="entry name" value="Winged helix' DNA-binding domain"/>
    <property type="match status" value="1"/>
</dbReference>
<dbReference type="Gene3D" id="3.40.190.290">
    <property type="match status" value="1"/>
</dbReference>
<evidence type="ECO:0000313" key="7">
    <source>
        <dbReference type="Proteomes" id="UP000184191"/>
    </source>
</evidence>
<dbReference type="STRING" id="1054996.SAMN05444414_14116"/>
<keyword evidence="3" id="KW-0238">DNA-binding</keyword>
<dbReference type="GO" id="GO:0003700">
    <property type="term" value="F:DNA-binding transcription factor activity"/>
    <property type="evidence" value="ECO:0007669"/>
    <property type="project" value="InterPro"/>
</dbReference>
<keyword evidence="2" id="KW-0805">Transcription regulation</keyword>
<dbReference type="FunFam" id="1.10.10.10:FF:000001">
    <property type="entry name" value="LysR family transcriptional regulator"/>
    <property type="match status" value="1"/>
</dbReference>
<dbReference type="Pfam" id="PF00126">
    <property type="entry name" value="HTH_1"/>
    <property type="match status" value="1"/>
</dbReference>
<evidence type="ECO:0000256" key="1">
    <source>
        <dbReference type="ARBA" id="ARBA00009437"/>
    </source>
</evidence>
<dbReference type="InterPro" id="IPR000847">
    <property type="entry name" value="LysR_HTH_N"/>
</dbReference>
<dbReference type="EMBL" id="FRBN01000041">
    <property type="protein sequence ID" value="SHL78902.1"/>
    <property type="molecule type" value="Genomic_DNA"/>
</dbReference>
<reference evidence="7" key="1">
    <citation type="submission" date="2016-11" db="EMBL/GenBank/DDBJ databases">
        <authorList>
            <person name="Varghese N."/>
            <person name="Submissions S."/>
        </authorList>
    </citation>
    <scope>NUCLEOTIDE SEQUENCE [LARGE SCALE GENOMIC DNA]</scope>
    <source>
        <strain evidence="7">DSM 29327</strain>
    </source>
</reference>
<dbReference type="FunFam" id="3.40.190.290:FF:000001">
    <property type="entry name" value="Transcriptional regulator, LysR family"/>
    <property type="match status" value="1"/>
</dbReference>
<sequence length="300" mass="33348">MDHISRVGIFIAVVQARSFAGAARDLGITSSAVSKQIQNLELDLQVKLLNRTTRNVSVTEEGAIYFERAKRALEDLEEAKEQIYELKSHPRGPLKVSLPLSLGVKYLGPAVAQFAATYPDVELDVSLDERFVDIASEGFDLVLRIGSLKDTSLIARRLASCPFVLCASADYLERNGMPKAPEDLLEHNVLAYTRNTGLHEWRYKDSAGQTGQVSLSGSFKSDSGDVLCHTAVEGVGIAILPVFYVAEHLKSQRLLQLLPDHLTWPERDIHAVFQPNRFQSTRLRLLVDHLAATCKQLPWE</sequence>
<keyword evidence="7" id="KW-1185">Reference proteome</keyword>
<dbReference type="Proteomes" id="UP000184191">
    <property type="component" value="Unassembled WGS sequence"/>
</dbReference>
<dbReference type="RefSeq" id="WP_073200808.1">
    <property type="nucleotide sequence ID" value="NZ_FRBN01000041.1"/>
</dbReference>
<evidence type="ECO:0000256" key="3">
    <source>
        <dbReference type="ARBA" id="ARBA00023125"/>
    </source>
</evidence>
<dbReference type="PROSITE" id="PS50931">
    <property type="entry name" value="HTH_LYSR"/>
    <property type="match status" value="1"/>
</dbReference>